<dbReference type="Gene3D" id="3.40.50.1700">
    <property type="entry name" value="Glycoside hydrolase family 3 C-terminal domain"/>
    <property type="match status" value="1"/>
</dbReference>
<evidence type="ECO:0000313" key="9">
    <source>
        <dbReference type="Proteomes" id="UP000077701"/>
    </source>
</evidence>
<proteinExistence type="inferred from homology"/>
<protein>
    <recommendedName>
        <fullName evidence="5">Exo-alpha-(1-&gt;6)-L-arabinopyranosidase</fullName>
    </recommendedName>
</protein>
<evidence type="ECO:0000313" key="8">
    <source>
        <dbReference type="EMBL" id="GAT66598.1"/>
    </source>
</evidence>
<dbReference type="CDD" id="cd04084">
    <property type="entry name" value="CBM6_xylanase-like"/>
    <property type="match status" value="1"/>
</dbReference>
<dbReference type="SUPFAM" id="SSF52279">
    <property type="entry name" value="Beta-D-glucan exohydrolase, C-terminal domain"/>
    <property type="match status" value="1"/>
</dbReference>
<dbReference type="GO" id="GO:0046556">
    <property type="term" value="F:alpha-L-arabinofuranosidase activity"/>
    <property type="evidence" value="ECO:0007669"/>
    <property type="project" value="TreeGrafter"/>
</dbReference>
<dbReference type="Gene3D" id="3.20.20.300">
    <property type="entry name" value="Glycoside hydrolase, family 3, N-terminal domain"/>
    <property type="match status" value="1"/>
</dbReference>
<comment type="caution">
    <text evidence="8">The sequence shown here is derived from an EMBL/GenBank/DDBJ whole genome shotgun (WGS) entry which is preliminary data.</text>
</comment>
<comment type="similarity">
    <text evidence="1">Belongs to the glycosyl hydrolase 3 family.</text>
</comment>
<dbReference type="InterPro" id="IPR002772">
    <property type="entry name" value="Glyco_hydro_3_C"/>
</dbReference>
<dbReference type="SMART" id="SM01217">
    <property type="entry name" value="Fn3_like"/>
    <property type="match status" value="1"/>
</dbReference>
<dbReference type="InterPro" id="IPR006584">
    <property type="entry name" value="Cellulose-bd_IV"/>
</dbReference>
<dbReference type="InterPro" id="IPR026891">
    <property type="entry name" value="Fn3-like"/>
</dbReference>
<gene>
    <name evidence="8" type="ORF">PS9374_02248</name>
</gene>
<dbReference type="AlphaFoldDB" id="A0A171CEQ7"/>
<accession>A0A171CEQ7</accession>
<comment type="function">
    <text evidence="4">Catalyzes the hydrolysis of a non-reducing terminal alpha-L-arabinopyranosidic linkage in ginsenoside Rb2 (alpha-L-arabinopyranosyl-(1-&gt;6)-alpha-D-glucopyranosyl) to release alpha-D-glucopyranosyl (Rd). It is not able to hydrolyze alpha-L-arabinofuranosyl-(1-&gt;6)-alpha-D-glucopyranosyl (Rc).</text>
</comment>
<dbReference type="RefSeq" id="WP_068896697.1">
    <property type="nucleotide sequence ID" value="NZ_BDCX01000004.1"/>
</dbReference>
<evidence type="ECO:0000256" key="1">
    <source>
        <dbReference type="ARBA" id="ARBA00005336"/>
    </source>
</evidence>
<dbReference type="InterPro" id="IPR036962">
    <property type="entry name" value="Glyco_hydro_3_N_sf"/>
</dbReference>
<evidence type="ECO:0000259" key="7">
    <source>
        <dbReference type="SMART" id="SM01217"/>
    </source>
</evidence>
<dbReference type="GO" id="GO:0008422">
    <property type="term" value="F:beta-glucosidase activity"/>
    <property type="evidence" value="ECO:0007669"/>
    <property type="project" value="UniProtKB-ARBA"/>
</dbReference>
<reference evidence="9" key="2">
    <citation type="submission" date="2016-04" db="EMBL/GenBank/DDBJ databases">
        <title>Planomonospora sphaerica JCM9374 whole genome shotgun sequence.</title>
        <authorList>
            <person name="Suzuki T."/>
            <person name="Dohra H."/>
            <person name="Kodani S."/>
        </authorList>
    </citation>
    <scope>NUCLEOTIDE SEQUENCE [LARGE SCALE GENOMIC DNA]</scope>
    <source>
        <strain evidence="9">JCM 9374</strain>
    </source>
</reference>
<keyword evidence="3" id="KW-0378">Hydrolase</keyword>
<dbReference type="SMART" id="SM00606">
    <property type="entry name" value="CBD_IV"/>
    <property type="match status" value="1"/>
</dbReference>
<dbReference type="SUPFAM" id="SSF49785">
    <property type="entry name" value="Galactose-binding domain-like"/>
    <property type="match status" value="1"/>
</dbReference>
<dbReference type="GO" id="GO:0045493">
    <property type="term" value="P:xylan catabolic process"/>
    <property type="evidence" value="ECO:0007669"/>
    <property type="project" value="InterPro"/>
</dbReference>
<reference evidence="8 9" key="1">
    <citation type="journal article" date="2016" name="Genome Announc.">
        <title>Draft Genome Sequence of Planomonospora sphaerica JCM9374, a Rare Actinomycete.</title>
        <authorList>
            <person name="Dohra H."/>
            <person name="Suzuki T."/>
            <person name="Inoue Y."/>
            <person name="Kodani S."/>
        </authorList>
    </citation>
    <scope>NUCLEOTIDE SEQUENCE [LARGE SCALE GENOMIC DNA]</scope>
    <source>
        <strain evidence="8 9">JCM 9374</strain>
    </source>
</reference>
<dbReference type="Pfam" id="PF00933">
    <property type="entry name" value="Glyco_hydro_3"/>
    <property type="match status" value="1"/>
</dbReference>
<dbReference type="InterPro" id="IPR008999">
    <property type="entry name" value="Actin-crosslinking"/>
</dbReference>
<dbReference type="PANTHER" id="PTHR42721:SF3">
    <property type="entry name" value="BETA-D-XYLOSIDASE 5-RELATED"/>
    <property type="match status" value="1"/>
</dbReference>
<dbReference type="Pfam" id="PF03422">
    <property type="entry name" value="CBM_6"/>
    <property type="match status" value="1"/>
</dbReference>
<name>A0A171CEQ7_9ACTN</name>
<dbReference type="GO" id="GO:0031222">
    <property type="term" value="P:arabinan catabolic process"/>
    <property type="evidence" value="ECO:0007669"/>
    <property type="project" value="TreeGrafter"/>
</dbReference>
<dbReference type="FunFam" id="2.60.40.10:FF:000495">
    <property type="entry name" value="Periplasmic beta-glucosidase"/>
    <property type="match status" value="1"/>
</dbReference>
<evidence type="ECO:0000256" key="3">
    <source>
        <dbReference type="ARBA" id="ARBA00022801"/>
    </source>
</evidence>
<dbReference type="InterPro" id="IPR044993">
    <property type="entry name" value="BXL"/>
</dbReference>
<keyword evidence="2" id="KW-0732">Signal</keyword>
<dbReference type="PANTHER" id="PTHR42721">
    <property type="entry name" value="SUGAR HYDROLASE-RELATED"/>
    <property type="match status" value="1"/>
</dbReference>
<dbReference type="GO" id="GO:0009044">
    <property type="term" value="F:xylan 1,4-beta-xylosidase activity"/>
    <property type="evidence" value="ECO:0007669"/>
    <property type="project" value="InterPro"/>
</dbReference>
<dbReference type="GO" id="GO:0030246">
    <property type="term" value="F:carbohydrate binding"/>
    <property type="evidence" value="ECO:0007669"/>
    <property type="project" value="InterPro"/>
</dbReference>
<dbReference type="OrthoDB" id="3187421at2"/>
<feature type="domain" description="Cellulose binding type IV" evidence="6">
    <location>
        <begin position="821"/>
        <end position="947"/>
    </location>
</feature>
<dbReference type="Gene3D" id="2.60.40.10">
    <property type="entry name" value="Immunoglobulins"/>
    <property type="match status" value="1"/>
</dbReference>
<dbReference type="EMBL" id="BDCX01000004">
    <property type="protein sequence ID" value="GAT66598.1"/>
    <property type="molecule type" value="Genomic_DNA"/>
</dbReference>
<dbReference type="Pfam" id="PF01915">
    <property type="entry name" value="Glyco_hydro_3_C"/>
    <property type="match status" value="1"/>
</dbReference>
<dbReference type="InterPro" id="IPR005084">
    <property type="entry name" value="CBM6"/>
</dbReference>
<dbReference type="Gene3D" id="2.60.120.260">
    <property type="entry name" value="Galactose-binding domain-like"/>
    <property type="match status" value="1"/>
</dbReference>
<dbReference type="InterPro" id="IPR013783">
    <property type="entry name" value="Ig-like_fold"/>
</dbReference>
<dbReference type="CDD" id="cd23343">
    <property type="entry name" value="beta-trefoil_FSCN_BglX-like"/>
    <property type="match status" value="1"/>
</dbReference>
<feature type="domain" description="Fibronectin type III-like" evidence="7">
    <location>
        <begin position="732"/>
        <end position="802"/>
    </location>
</feature>
<dbReference type="InterPro" id="IPR017853">
    <property type="entry name" value="GH"/>
</dbReference>
<dbReference type="Proteomes" id="UP000077701">
    <property type="component" value="Unassembled WGS sequence"/>
</dbReference>
<organism evidence="8 9">
    <name type="scientific">Planomonospora sphaerica</name>
    <dbReference type="NCBI Taxonomy" id="161355"/>
    <lineage>
        <taxon>Bacteria</taxon>
        <taxon>Bacillati</taxon>
        <taxon>Actinomycetota</taxon>
        <taxon>Actinomycetes</taxon>
        <taxon>Streptosporangiales</taxon>
        <taxon>Streptosporangiaceae</taxon>
        <taxon>Planomonospora</taxon>
    </lineage>
</organism>
<dbReference type="InterPro" id="IPR001764">
    <property type="entry name" value="Glyco_hydro_3_N"/>
</dbReference>
<dbReference type="Gene3D" id="2.60.120.380">
    <property type="match status" value="1"/>
</dbReference>
<evidence type="ECO:0000256" key="2">
    <source>
        <dbReference type="ARBA" id="ARBA00022729"/>
    </source>
</evidence>
<dbReference type="PRINTS" id="PR00133">
    <property type="entry name" value="GLHYDRLASE3"/>
</dbReference>
<evidence type="ECO:0000259" key="6">
    <source>
        <dbReference type="SMART" id="SM00606"/>
    </source>
</evidence>
<dbReference type="InterPro" id="IPR008979">
    <property type="entry name" value="Galactose-bd-like_sf"/>
</dbReference>
<dbReference type="Pfam" id="PF14310">
    <property type="entry name" value="Fn3-like"/>
    <property type="match status" value="1"/>
</dbReference>
<dbReference type="InterPro" id="IPR036881">
    <property type="entry name" value="Glyco_hydro_3_C_sf"/>
</dbReference>
<evidence type="ECO:0000256" key="5">
    <source>
        <dbReference type="ARBA" id="ARBA00074219"/>
    </source>
</evidence>
<evidence type="ECO:0000256" key="4">
    <source>
        <dbReference type="ARBA" id="ARBA00058905"/>
    </source>
</evidence>
<dbReference type="STRING" id="161355.PS9374_02248"/>
<dbReference type="SUPFAM" id="SSF51445">
    <property type="entry name" value="(Trans)glycosidases"/>
    <property type="match status" value="1"/>
</dbReference>
<dbReference type="SUPFAM" id="SSF50405">
    <property type="entry name" value="Actin-crosslinking proteins"/>
    <property type="match status" value="1"/>
</dbReference>
<sequence length="951" mass="101657">MNEPFRDPELPLADRIADLQGRLSLAEKVALLHQYQAPVERLGVGPFRTGTEALHGLAWLGPATVFPQAVGLASTWDPELVRRVGEATSDEVLAFHHKDPAGAGRNVWAPVVNPLRDPRWGRNEEGYSEDPWLTGVMAVAYASGLRGSDPRVLKTAPTLKHFLGYNNETDRCTTSSDLPPRVLHEYELPAYRPALESGAAVAVMPSYNLVNGRPAHLSPLINDVLRAWAPDDVLVVSDAYAPGNLTGLQAYHDDPAEAYAHAIKAGLDSFTQDDERTEAVLGHIRDALERGLLTEADVDAAVRHALSIRFRLGEFDPATPYDDVTEAVVNCPEHQALAREAARRSIVLLENDGILPLAGVTKIAVIGQLGDTLMEDWYSGTLPYAVTARAGLAERCETVFCEAVDRITLTAESGHVVADPGGGPLGLTAEAGTAEGLFDLFDWGGGSYALRAAATGRYVSVDDSGTLVNDQPGPNGWEVRQTFRLEDRPRGTLALRHISTGRYVGLAADPGAGPGAAVPDGTASAALPDGAALRLVDDADAAVWLTAETVVSGAESAAALAAAADVAVVVVGDHPLVNGRETEDRLDLALPAAQEAVVAAVRAANPRTVMVISSGYPMTWSERDLPAVLWSSHGGQEYGHALAEVLFGDADPEGRLTQTWYRSACELPDLLDYDIIAADATYQYYRGTPLYPFGHGLSYTDFDHRDLTAEVADGRITVSATVANTGPRPGTEVVQLYTHQQRSRVKQPLRRLRDFAKLRLEPGESTVVRWTLDVADLAFWDVTRNRFAVEDASHKIMVGRSARDIRLCATVHVTGEHIPPRDALAAPIPAVDHDEYDAVAFTDASRVSGDAVRSTAEGAWILFRGVDFGSGAAACAIEATSTEGGVVTLRLGDPLYGPVLGTVPVPRAGRYDLPRLVGGVEGARGVQDLYVVFENAGITVSRLAFGSAENG</sequence>
<keyword evidence="9" id="KW-1185">Reference proteome</keyword>